<feature type="region of interest" description="Disordered" evidence="2">
    <location>
        <begin position="77"/>
        <end position="108"/>
    </location>
</feature>
<dbReference type="Proteomes" id="UP000231464">
    <property type="component" value="Unassembled WGS sequence"/>
</dbReference>
<dbReference type="AlphaFoldDB" id="A0A2M6WAF5"/>
<accession>A0A2M6WAF5</accession>
<feature type="compositionally biased region" description="Basic and acidic residues" evidence="2">
    <location>
        <begin position="79"/>
        <end position="100"/>
    </location>
</feature>
<dbReference type="InterPro" id="IPR052462">
    <property type="entry name" value="SLIRP/GR-RBP-like"/>
</dbReference>
<proteinExistence type="predicted"/>
<dbReference type="PROSITE" id="PS50102">
    <property type="entry name" value="RRM"/>
    <property type="match status" value="1"/>
</dbReference>
<dbReference type="SMART" id="SM00360">
    <property type="entry name" value="RRM"/>
    <property type="match status" value="1"/>
</dbReference>
<name>A0A2M6WAF5_9BACT</name>
<keyword evidence="1" id="KW-0694">RNA-binding</keyword>
<dbReference type="PANTHER" id="PTHR48027">
    <property type="entry name" value="HETEROGENEOUS NUCLEAR RIBONUCLEOPROTEIN 87F-RELATED"/>
    <property type="match status" value="1"/>
</dbReference>
<dbReference type="InterPro" id="IPR012677">
    <property type="entry name" value="Nucleotide-bd_a/b_plait_sf"/>
</dbReference>
<evidence type="ECO:0000256" key="1">
    <source>
        <dbReference type="ARBA" id="ARBA00022884"/>
    </source>
</evidence>
<evidence type="ECO:0000259" key="3">
    <source>
        <dbReference type="PROSITE" id="PS50102"/>
    </source>
</evidence>
<dbReference type="SUPFAM" id="SSF54928">
    <property type="entry name" value="RNA-binding domain, RBD"/>
    <property type="match status" value="1"/>
</dbReference>
<organism evidence="4 5">
    <name type="scientific">Candidatus Kuenenbacteria bacterium CG10_big_fil_rev_8_21_14_0_10_36_11</name>
    <dbReference type="NCBI Taxonomy" id="1974618"/>
    <lineage>
        <taxon>Bacteria</taxon>
        <taxon>Candidatus Kueneniibacteriota</taxon>
    </lineage>
</organism>
<reference evidence="5" key="1">
    <citation type="submission" date="2017-09" db="EMBL/GenBank/DDBJ databases">
        <title>Depth-based differentiation of microbial function through sediment-hosted aquifers and enrichment of novel symbionts in the deep terrestrial subsurface.</title>
        <authorList>
            <person name="Probst A.J."/>
            <person name="Ladd B."/>
            <person name="Jarett J.K."/>
            <person name="Geller-Mcgrath D.E."/>
            <person name="Sieber C.M.K."/>
            <person name="Emerson J.B."/>
            <person name="Anantharaman K."/>
            <person name="Thomas B.C."/>
            <person name="Malmstrom R."/>
            <person name="Stieglmeier M."/>
            <person name="Klingl A."/>
            <person name="Woyke T."/>
            <person name="Ryan C.M."/>
            <person name="Banfield J.F."/>
        </authorList>
    </citation>
    <scope>NUCLEOTIDE SEQUENCE [LARGE SCALE GENOMIC DNA]</scope>
</reference>
<dbReference type="InterPro" id="IPR000504">
    <property type="entry name" value="RRM_dom"/>
</dbReference>
<dbReference type="Gene3D" id="3.30.70.330">
    <property type="match status" value="1"/>
</dbReference>
<dbReference type="Pfam" id="PF00076">
    <property type="entry name" value="RRM_1"/>
    <property type="match status" value="1"/>
</dbReference>
<evidence type="ECO:0000313" key="5">
    <source>
        <dbReference type="Proteomes" id="UP000231464"/>
    </source>
</evidence>
<comment type="caution">
    <text evidence="4">The sequence shown here is derived from an EMBL/GenBank/DDBJ whole genome shotgun (WGS) entry which is preliminary data.</text>
</comment>
<dbReference type="GO" id="GO:0003723">
    <property type="term" value="F:RNA binding"/>
    <property type="evidence" value="ECO:0007669"/>
    <property type="project" value="UniProtKB-KW"/>
</dbReference>
<dbReference type="InterPro" id="IPR035979">
    <property type="entry name" value="RBD_domain_sf"/>
</dbReference>
<feature type="domain" description="RRM" evidence="3">
    <location>
        <begin position="3"/>
        <end position="81"/>
    </location>
</feature>
<protein>
    <submittedName>
        <fullName evidence="4">RNA-binding protein</fullName>
    </submittedName>
</protein>
<evidence type="ECO:0000256" key="2">
    <source>
        <dbReference type="SAM" id="MobiDB-lite"/>
    </source>
</evidence>
<dbReference type="EMBL" id="PFBP01000039">
    <property type="protein sequence ID" value="PIT89734.1"/>
    <property type="molecule type" value="Genomic_DNA"/>
</dbReference>
<gene>
    <name evidence="4" type="ORF">COU23_02525</name>
</gene>
<sequence length="108" mass="12379">MANKVFVGSLSWDATEDQVRELFSQAGEITSIFIPVDKFSNKPKGFCFVEYGTDEETAKAIEMFNGQEFMGRNLVVNEARPREDRPRRFDDNRGGNDRGNFRRGGYSR</sequence>
<evidence type="ECO:0000313" key="4">
    <source>
        <dbReference type="EMBL" id="PIT89734.1"/>
    </source>
</evidence>